<keyword evidence="5 10" id="KW-0820">tRNA-binding</keyword>
<evidence type="ECO:0000256" key="4">
    <source>
        <dbReference type="ARBA" id="ARBA00022490"/>
    </source>
</evidence>
<feature type="domain" description="Exportin-T C-terminal" evidence="13">
    <location>
        <begin position="692"/>
        <end position="1289"/>
    </location>
</feature>
<feature type="coiled-coil region" evidence="11">
    <location>
        <begin position="558"/>
        <end position="610"/>
    </location>
</feature>
<evidence type="ECO:0000256" key="1">
    <source>
        <dbReference type="ARBA" id="ARBA00004496"/>
    </source>
</evidence>
<dbReference type="GO" id="GO:0016363">
    <property type="term" value="C:nuclear matrix"/>
    <property type="evidence" value="ECO:0007669"/>
    <property type="project" value="TreeGrafter"/>
</dbReference>
<evidence type="ECO:0000256" key="9">
    <source>
        <dbReference type="ARBA" id="ARBA00032199"/>
    </source>
</evidence>
<dbReference type="PANTHER" id="PTHR15952:SF11">
    <property type="entry name" value="EXPORTIN-T"/>
    <property type="match status" value="1"/>
</dbReference>
<dbReference type="GO" id="GO:0031267">
    <property type="term" value="F:small GTPase binding"/>
    <property type="evidence" value="ECO:0007669"/>
    <property type="project" value="InterPro"/>
</dbReference>
<dbReference type="InterPro" id="IPR013598">
    <property type="entry name" value="Exportin-1/Importin-b-like"/>
</dbReference>
<comment type="similarity">
    <text evidence="10">Belongs to the exportin family.</text>
</comment>
<evidence type="ECO:0000259" key="13">
    <source>
        <dbReference type="Pfam" id="PF19282"/>
    </source>
</evidence>
<organism evidence="14 15">
    <name type="scientific">Mytilus coruscus</name>
    <name type="common">Sea mussel</name>
    <dbReference type="NCBI Taxonomy" id="42192"/>
    <lineage>
        <taxon>Eukaryota</taxon>
        <taxon>Metazoa</taxon>
        <taxon>Spiralia</taxon>
        <taxon>Lophotrochozoa</taxon>
        <taxon>Mollusca</taxon>
        <taxon>Bivalvia</taxon>
        <taxon>Autobranchia</taxon>
        <taxon>Pteriomorphia</taxon>
        <taxon>Mytilida</taxon>
        <taxon>Mytiloidea</taxon>
        <taxon>Mytilidae</taxon>
        <taxon>Mytilinae</taxon>
        <taxon>Mytilus</taxon>
    </lineage>
</organism>
<dbReference type="Pfam" id="PF19282">
    <property type="entry name" value="Exportin-T"/>
    <property type="match status" value="1"/>
</dbReference>
<dbReference type="GO" id="GO:0000049">
    <property type="term" value="F:tRNA binding"/>
    <property type="evidence" value="ECO:0007669"/>
    <property type="project" value="UniProtKB-UniRule"/>
</dbReference>
<evidence type="ECO:0000313" key="15">
    <source>
        <dbReference type="Proteomes" id="UP000507470"/>
    </source>
</evidence>
<proteinExistence type="inferred from homology"/>
<dbReference type="EMBL" id="CACVKT020007423">
    <property type="protein sequence ID" value="CAC5407763.1"/>
    <property type="molecule type" value="Genomic_DNA"/>
</dbReference>
<evidence type="ECO:0000256" key="10">
    <source>
        <dbReference type="RuleBase" id="RU366037"/>
    </source>
</evidence>
<dbReference type="InterPro" id="IPR016024">
    <property type="entry name" value="ARM-type_fold"/>
</dbReference>
<sequence>MHLSVEKRCTLYFIKPRRHFYDCYYYPFAGMDEEALRGLNPISDPQLQRRALQYFEQLKSLESGWKLCAEAFVNGSYHGNDHVKFFCLQVIEHYLKTGYNLAILDDHQNIKSFIARCLQLQGSEGTQDRSFIRNKIAQIISLAFVHDYPHRWPSFFTDLLQTVSPNHHSIDIYLRVLLAIDSDVVDREIVHTPEEFQRNTLIKDAMREQAVGQLAGTWYEILTTYETSNPEVVCMCLDVIGKFISWIDINLIANDKFVTVLLNFMTLTLIRESACDCITDILNKGMDPIVKTKLVESFTNVLEERGILSPVEDEEGDFLAKLSKLVNAIGVNLILAWQKLLKTEDKENTEATLQALESKVPLMFRFLSDEDDDVSGAVAQFSQEYIALLKQMKPLSQKQRENMEMSTISCNPGCCDISELIDMPVWNTCGALSEIGDGPHCFGIHKSFDSDQIEIGAFNNIHDFEVSNHSNHNCSHQTHCCLSSTANDLQYHSGLFEKKKWYFSSPVNMTIDNNSNITVNKSTETNMNNDSGTGLVYEDLLSVKSAVPETSSEYTLPETEWKKQIKDLKRQLHDKQCELEDKNRRFSDYILRLEKKLAEKDRDISNLKDTIVTLEEYEELPKCGVRSSHALDGFQHLWEKFKPHSKQSSERYFGRVSSGTDGAKKCEKNTKRVVVQPISKEKTWKSITKNVGLLYIVIKKMTYDESYDFEHEGEEEAMFQEYRKQLKTIFNNLAALDAQLIIVTVHNILTQTLPNWERMDQLETELAISLLYQLGEALPEKENDNRNFILQATQGQHFSGDLTKASVLQEMMRLLITSRVSCQGHMSVMLQFFETVVRYDKFFSVEPQHIPDVLMAFTDERGFRHRSAQVRSRASYLFSRFVKGVRSHIHNYVEEILQRIQDLLVLNTPDNGYQHLLSSDDQLFLYETAGSLIVCSNLPSEKKQTLMKNLLSPIATKFESLLTKLVAESNQEKQLAYAQSINTATALASRVSKGFSSQQTMQVCGCVDTFTDLLRLFLQAVNVPIHRQLIHTGVRQYLHRMVVCMEKEILPFVPVVLENLLKQPDARELHDFLPLMNQMIMKFKSAISPFLQEVFMPLVSTIYQVLTTPTDELDQVTANDKKMLQRSYYLFICTIVCNDVLDVLKNQDMQNLNQVLITFIQGAVDIPDPQSQKMCFNILRKLVDSWGGNDGMAGFVDFMYKSIIPACLMAPMKPSFDLNDGQTSLALGECSNCLREIYGKRGDEMIQYLLSEYLPTLQLSQQQTEEFCQVLKADSKLFRTYFKNFFMKAKS</sequence>
<dbReference type="Gene3D" id="1.25.10.10">
    <property type="entry name" value="Leucine-rich Repeat Variant"/>
    <property type="match status" value="2"/>
</dbReference>
<dbReference type="SUPFAM" id="SSF48371">
    <property type="entry name" value="ARM repeat"/>
    <property type="match status" value="1"/>
</dbReference>
<evidence type="ECO:0000256" key="5">
    <source>
        <dbReference type="ARBA" id="ARBA00022555"/>
    </source>
</evidence>
<dbReference type="Proteomes" id="UP000507470">
    <property type="component" value="Unassembled WGS sequence"/>
</dbReference>
<keyword evidence="6 10" id="KW-0694">RNA-binding</keyword>
<comment type="subcellular location">
    <subcellularLocation>
        <location evidence="1 10">Cytoplasm</location>
    </subcellularLocation>
    <subcellularLocation>
        <location evidence="10">Nucleus</location>
    </subcellularLocation>
    <text evidence="10">Shuttles between the nucleus and the cytoplasm.</text>
</comment>
<evidence type="ECO:0000256" key="11">
    <source>
        <dbReference type="SAM" id="Coils"/>
    </source>
</evidence>
<accession>A0A6J8DGJ6</accession>
<gene>
    <name evidence="14" type="ORF">MCOR_41207</name>
</gene>
<dbReference type="PANTHER" id="PTHR15952">
    <property type="entry name" value="EXPORTIN-T/LOS1"/>
    <property type="match status" value="1"/>
</dbReference>
<dbReference type="GO" id="GO:0005643">
    <property type="term" value="C:nuclear pore"/>
    <property type="evidence" value="ECO:0007669"/>
    <property type="project" value="TreeGrafter"/>
</dbReference>
<keyword evidence="11" id="KW-0175">Coiled coil</keyword>
<reference evidence="14 15" key="1">
    <citation type="submission" date="2020-06" db="EMBL/GenBank/DDBJ databases">
        <authorList>
            <person name="Li R."/>
            <person name="Bekaert M."/>
        </authorList>
    </citation>
    <scope>NUCLEOTIDE SEQUENCE [LARGE SCALE GENOMIC DNA]</scope>
    <source>
        <strain evidence="15">wild</strain>
    </source>
</reference>
<evidence type="ECO:0000256" key="6">
    <source>
        <dbReference type="ARBA" id="ARBA00022884"/>
    </source>
</evidence>
<dbReference type="OrthoDB" id="26399at2759"/>
<evidence type="ECO:0000256" key="2">
    <source>
        <dbReference type="ARBA" id="ARBA00018928"/>
    </source>
</evidence>
<dbReference type="GO" id="GO:0005737">
    <property type="term" value="C:cytoplasm"/>
    <property type="evidence" value="ECO:0007669"/>
    <property type="project" value="UniProtKB-SubCell"/>
</dbReference>
<evidence type="ECO:0000256" key="7">
    <source>
        <dbReference type="ARBA" id="ARBA00023242"/>
    </source>
</evidence>
<dbReference type="InterPro" id="IPR040017">
    <property type="entry name" value="XPOT"/>
</dbReference>
<keyword evidence="15" id="KW-1185">Reference proteome</keyword>
<evidence type="ECO:0000259" key="12">
    <source>
        <dbReference type="Pfam" id="PF08389"/>
    </source>
</evidence>
<name>A0A6J8DGJ6_MYTCO</name>
<dbReference type="InterPro" id="IPR011989">
    <property type="entry name" value="ARM-like"/>
</dbReference>
<evidence type="ECO:0000256" key="8">
    <source>
        <dbReference type="ARBA" id="ARBA00029784"/>
    </source>
</evidence>
<evidence type="ECO:0000256" key="3">
    <source>
        <dbReference type="ARBA" id="ARBA00022448"/>
    </source>
</evidence>
<protein>
    <recommendedName>
        <fullName evidence="2 10">Exportin-T</fullName>
    </recommendedName>
    <alternativeName>
        <fullName evidence="8 10">Exportin(tRNA)</fullName>
    </alternativeName>
    <alternativeName>
        <fullName evidence="9 10">tRNA exportin</fullName>
    </alternativeName>
</protein>
<dbReference type="GO" id="GO:0071528">
    <property type="term" value="P:tRNA re-export from nucleus"/>
    <property type="evidence" value="ECO:0007669"/>
    <property type="project" value="UniProtKB-UniRule"/>
</dbReference>
<dbReference type="InterPro" id="IPR045546">
    <property type="entry name" value="Exportin-T_C"/>
</dbReference>
<keyword evidence="3 10" id="KW-0813">Transport</keyword>
<keyword evidence="7 10" id="KW-0539">Nucleus</keyword>
<comment type="function">
    <text evidence="10">tRNA nucleus export receptor which facilitates tRNA translocation across the nuclear pore complex.</text>
</comment>
<evidence type="ECO:0000313" key="14">
    <source>
        <dbReference type="EMBL" id="CAC5407763.1"/>
    </source>
</evidence>
<feature type="domain" description="Exportin-1/Importin-beta-like" evidence="12">
    <location>
        <begin position="130"/>
        <end position="278"/>
    </location>
</feature>
<keyword evidence="4 10" id="KW-0963">Cytoplasm</keyword>
<dbReference type="Pfam" id="PF08389">
    <property type="entry name" value="Xpo1"/>
    <property type="match status" value="1"/>
</dbReference>